<name>A0A0C2ADM8_ECOLX</name>
<dbReference type="EMBL" id="QFSS01000364">
    <property type="protein sequence ID" value="PZZ61532.1"/>
    <property type="molecule type" value="Genomic_DNA"/>
</dbReference>
<evidence type="ECO:0000313" key="2">
    <source>
        <dbReference type="EMBL" id="MWR12275.1"/>
    </source>
</evidence>
<evidence type="ECO:0000313" key="6">
    <source>
        <dbReference type="EMBL" id="TJF59104.1"/>
    </source>
</evidence>
<dbReference type="AlphaFoldDB" id="A0A0C2ADM8"/>
<dbReference type="Proteomes" id="UP000480485">
    <property type="component" value="Unassembled WGS sequence"/>
</dbReference>
<dbReference type="Proteomes" id="UP000036331">
    <property type="component" value="Unassembled WGS sequence"/>
</dbReference>
<evidence type="ECO:0000313" key="1">
    <source>
        <dbReference type="EMBL" id="HAG5773249.1"/>
    </source>
</evidence>
<dbReference type="Proteomes" id="UP000430387">
    <property type="component" value="Unassembled WGS sequence"/>
</dbReference>
<evidence type="ECO:0000313" key="9">
    <source>
        <dbReference type="Proteomes" id="UP000305093"/>
    </source>
</evidence>
<evidence type="ECO:0000313" key="11">
    <source>
        <dbReference type="Proteomes" id="UP000480485"/>
    </source>
</evidence>
<organism evidence="3 11">
    <name type="scientific">Escherichia coli</name>
    <dbReference type="NCBI Taxonomy" id="562"/>
    <lineage>
        <taxon>Bacteria</taxon>
        <taxon>Pseudomonadati</taxon>
        <taxon>Pseudomonadota</taxon>
        <taxon>Gammaproteobacteria</taxon>
        <taxon>Enterobacterales</taxon>
        <taxon>Enterobacteriaceae</taxon>
        <taxon>Escherichia</taxon>
    </lineage>
</organism>
<reference evidence="1" key="3">
    <citation type="journal article" date="2018" name="Genome Biol.">
        <title>SKESA: strategic k-mer extension for scrupulous assemblies.</title>
        <authorList>
            <person name="Souvorov A."/>
            <person name="Agarwala R."/>
            <person name="Lipman D.J."/>
        </authorList>
    </citation>
    <scope>NUCLEOTIDE SEQUENCE [LARGE SCALE GENOMIC DNA]</scope>
    <source>
        <strain evidence="1">1839</strain>
    </source>
</reference>
<protein>
    <submittedName>
        <fullName evidence="3">Transcriptional regulator</fullName>
    </submittedName>
</protein>
<evidence type="ECO:0000313" key="3">
    <source>
        <dbReference type="EMBL" id="MWT84476.1"/>
    </source>
</evidence>
<reference evidence="10 11" key="6">
    <citation type="submission" date="2019-12" db="EMBL/GenBank/DDBJ databases">
        <title>Enteriobacteria Tanzani isolates_8377-8380.</title>
        <authorList>
            <person name="Subbiah M."/>
            <person name="Call D."/>
        </authorList>
    </citation>
    <scope>NUCLEOTIDE SEQUENCE [LARGE SCALE GENOMIC DNA]</scope>
    <source>
        <strain evidence="3 11">8378wC7</strain>
        <strain evidence="2 10">8380wG1</strain>
    </source>
</reference>
<reference evidence="5 8" key="4">
    <citation type="submission" date="2018-05" db="EMBL/GenBank/DDBJ databases">
        <title>Genomic sequencing of EHEC O26 New European Clone.</title>
        <authorList>
            <person name="Karnisova L."/>
            <person name="Nunvar J."/>
            <person name="Marejkova M."/>
            <person name="Mellmann A."/>
            <person name="Drevinek P."/>
            <person name="Blahova K."/>
            <person name="Bielaszewska M."/>
        </authorList>
    </citation>
    <scope>NUCLEOTIDE SEQUENCE [LARGE SCALE GENOMIC DNA]</scope>
    <source>
        <strain evidence="5 8">14-391</strain>
    </source>
</reference>
<reference evidence="4" key="2">
    <citation type="submission" date="2017-03" db="EMBL/GenBank/DDBJ databases">
        <title>The mobilome is the main driver of stx2-positive O26:H11 Escherichia coli strains evolution.</title>
        <authorList>
            <person name="Delannoy S."/>
            <person name="Mariani-Kurkdjian P."/>
            <person name="Webb H.E."/>
            <person name="Bonacorsi S."/>
            <person name="Fach P."/>
        </authorList>
    </citation>
    <scope>NUCLEOTIDE SEQUENCE</scope>
    <source>
        <strain evidence="4">34870</strain>
    </source>
</reference>
<dbReference type="EMBL" id="WTQJ01000001">
    <property type="protein sequence ID" value="MWR12275.1"/>
    <property type="molecule type" value="Genomic_DNA"/>
</dbReference>
<sequence length="112" mass="13177">MLMVKKTIYVNPDRGQNRKVSDRGLTSRDRRRIARWEKRIAYALKNGVTPGFNAIDDGPEYKINEDPMDKVDKALATPFPRDVEKIEDEKYEDVMHRVVNHAHQRNPNKKWS</sequence>
<reference evidence="4 7" key="1">
    <citation type="journal article" date="2015" name="Genome Announc.">
        <title>Draft Genome Sequences of Human-Pathogenic Escherichia coli O26:H11 Strains Carrying the stx2 Gene Only and Circulating in France.</title>
        <authorList>
            <person name="Delannoy S."/>
            <person name="Mariani-Kurkdjian P."/>
            <person name="Bonacorsi S."/>
            <person name="Liguori S."/>
            <person name="Ison S.A."/>
            <person name="Fach P."/>
        </authorList>
    </citation>
    <scope>NUCLEOTIDE SEQUENCE [LARGE SCALE GENOMIC DNA]</scope>
    <source>
        <strain evidence="4 7">34870</strain>
    </source>
</reference>
<dbReference type="Proteomes" id="UP000248865">
    <property type="component" value="Unassembled WGS sequence"/>
</dbReference>
<evidence type="ECO:0000313" key="8">
    <source>
        <dbReference type="Proteomes" id="UP000248865"/>
    </source>
</evidence>
<dbReference type="EMBL" id="WTRN01000030">
    <property type="protein sequence ID" value="MWT84476.1"/>
    <property type="molecule type" value="Genomic_DNA"/>
</dbReference>
<comment type="caution">
    <text evidence="3">The sequence shown here is derived from an EMBL/GenBank/DDBJ whole genome shotgun (WGS) entry which is preliminary data.</text>
</comment>
<evidence type="ECO:0000313" key="10">
    <source>
        <dbReference type="Proteomes" id="UP000430387"/>
    </source>
</evidence>
<proteinExistence type="predicted"/>
<dbReference type="RefSeq" id="WP_000930321.1">
    <property type="nucleotide sequence ID" value="NZ_AP018808.1"/>
</dbReference>
<dbReference type="EMBL" id="RROO01000117">
    <property type="protein sequence ID" value="TJF59104.1"/>
    <property type="molecule type" value="Genomic_DNA"/>
</dbReference>
<reference evidence="6 9" key="5">
    <citation type="submission" date="2018-12" db="EMBL/GenBank/DDBJ databases">
        <title>Food and Water Safety Consortium.</title>
        <authorList>
            <person name="Tyson S."/>
            <person name="Peterson C.-L."/>
            <person name="Olson A."/>
            <person name="Tyler S."/>
            <person name="Cabral J."/>
            <person name="Lynch T."/>
            <person name="Knox N."/>
            <person name="Van Domselaar G."/>
            <person name="Graham M."/>
        </authorList>
    </citation>
    <scope>NUCLEOTIDE SEQUENCE [LARGE SCALE GENOMIC DNA]</scope>
    <source>
        <strain evidence="6 9">FWSEC0419</strain>
    </source>
</reference>
<dbReference type="Proteomes" id="UP000305093">
    <property type="component" value="Unassembled WGS sequence"/>
</dbReference>
<evidence type="ECO:0000313" key="4">
    <source>
        <dbReference type="EMBL" id="PBN73447.1"/>
    </source>
</evidence>
<accession>A0A0C2ADM8</accession>
<gene>
    <name evidence="4" type="ORF">ABE91_017705</name>
    <name evidence="6" type="ORF">C9194_25525</name>
    <name evidence="5" type="ORF">DIV22_24155</name>
    <name evidence="1" type="ORF">GGB84_005080</name>
    <name evidence="3" type="ORF">GP954_04650</name>
    <name evidence="2" type="ORF">GQA06_00230</name>
</gene>
<reference evidence="1" key="7">
    <citation type="submission" date="2020-02" db="EMBL/GenBank/DDBJ databases">
        <authorList>
            <consortium name="NCBI Pathogen Detection Project"/>
        </authorList>
    </citation>
    <scope>NUCLEOTIDE SEQUENCE</scope>
    <source>
        <strain evidence="1">1839</strain>
    </source>
</reference>
<evidence type="ECO:0000313" key="7">
    <source>
        <dbReference type="Proteomes" id="UP000036331"/>
    </source>
</evidence>
<dbReference type="EMBL" id="LDXE02000003">
    <property type="protein sequence ID" value="PBN73447.1"/>
    <property type="molecule type" value="Genomic_DNA"/>
</dbReference>
<dbReference type="EMBL" id="DAAYTU010000089">
    <property type="protein sequence ID" value="HAG5773249.1"/>
    <property type="molecule type" value="Genomic_DNA"/>
</dbReference>
<evidence type="ECO:0000313" key="5">
    <source>
        <dbReference type="EMBL" id="PZZ61532.1"/>
    </source>
</evidence>